<feature type="binding site" evidence="5">
    <location>
        <position position="171"/>
    </location>
    <ligand>
        <name>AMP</name>
        <dbReference type="ChEBI" id="CHEBI:456215"/>
    </ligand>
</feature>
<dbReference type="Pfam" id="PF05191">
    <property type="entry name" value="ADK_lid"/>
    <property type="match status" value="1"/>
</dbReference>
<evidence type="ECO:0000256" key="3">
    <source>
        <dbReference type="ARBA" id="ARBA00022741"/>
    </source>
</evidence>
<dbReference type="GO" id="GO:0005524">
    <property type="term" value="F:ATP binding"/>
    <property type="evidence" value="ECO:0007669"/>
    <property type="project" value="UniProtKB-UniRule"/>
</dbReference>
<feature type="domain" description="Adenylate kinase active site lid" evidence="8">
    <location>
        <begin position="126"/>
        <end position="162"/>
    </location>
</feature>
<keyword evidence="5" id="KW-0479">Metal-binding</keyword>
<name>A0A8J7PK20_9PROT</name>
<evidence type="ECO:0000259" key="8">
    <source>
        <dbReference type="Pfam" id="PF05191"/>
    </source>
</evidence>
<accession>A0A8J7PK20</accession>
<comment type="domain">
    <text evidence="5">Consists of three domains, a large central CORE domain and two small peripheral domains, NMPbind and LID, which undergo movements during catalysis. The LID domain closes over the site of phosphoryl transfer upon ATP binding. Assembling and dissambling the active center during each catalytic cycle provides an effective means to prevent ATP hydrolysis. Some bacteria have evolved a zinc-coordinating structure that stabilizes the LID domain.</text>
</comment>
<feature type="binding site" evidence="5">
    <location>
        <position position="129"/>
    </location>
    <ligand>
        <name>Zn(2+)</name>
        <dbReference type="ChEBI" id="CHEBI:29105"/>
        <note>structural</note>
    </ligand>
</feature>
<dbReference type="NCBIfam" id="NF011100">
    <property type="entry name" value="PRK14527.1"/>
    <property type="match status" value="1"/>
</dbReference>
<organism evidence="9 10">
    <name type="scientific">Candidatus Paracaedimonas acanthamoebae</name>
    <dbReference type="NCBI Taxonomy" id="244581"/>
    <lineage>
        <taxon>Bacteria</taxon>
        <taxon>Pseudomonadati</taxon>
        <taxon>Pseudomonadota</taxon>
        <taxon>Alphaproteobacteria</taxon>
        <taxon>Holosporales</taxon>
        <taxon>Caedimonadaceae</taxon>
        <taxon>Candidatus Paracaedimonas</taxon>
    </lineage>
</organism>
<keyword evidence="5" id="KW-0862">Zinc</keyword>
<evidence type="ECO:0000256" key="2">
    <source>
        <dbReference type="ARBA" id="ARBA00022727"/>
    </source>
</evidence>
<dbReference type="PANTHER" id="PTHR23359">
    <property type="entry name" value="NUCLEOTIDE KINASE"/>
    <property type="match status" value="1"/>
</dbReference>
<dbReference type="HAMAP" id="MF_00235">
    <property type="entry name" value="Adenylate_kinase_Adk"/>
    <property type="match status" value="1"/>
</dbReference>
<dbReference type="InterPro" id="IPR007862">
    <property type="entry name" value="Adenylate_kinase_lid-dom"/>
</dbReference>
<dbReference type="InterPro" id="IPR036193">
    <property type="entry name" value="ADK_active_lid_dom_sf"/>
</dbReference>
<feature type="binding site" evidence="5">
    <location>
        <begin position="11"/>
        <end position="16"/>
    </location>
    <ligand>
        <name>ATP</name>
        <dbReference type="ChEBI" id="CHEBI:30616"/>
    </ligand>
</feature>
<evidence type="ECO:0000256" key="6">
    <source>
        <dbReference type="RuleBase" id="RU003330"/>
    </source>
</evidence>
<dbReference type="SUPFAM" id="SSF52540">
    <property type="entry name" value="P-loop containing nucleoside triphosphate hydrolases"/>
    <property type="match status" value="1"/>
</dbReference>
<feature type="binding site" evidence="5">
    <location>
        <position position="152"/>
    </location>
    <ligand>
        <name>Zn(2+)</name>
        <dbReference type="ChEBI" id="CHEBI:29105"/>
        <note>structural</note>
    </ligand>
</feature>
<dbReference type="Pfam" id="PF00406">
    <property type="entry name" value="ADK"/>
    <property type="match status" value="1"/>
</dbReference>
<dbReference type="InterPro" id="IPR006259">
    <property type="entry name" value="Adenyl_kin_sub"/>
</dbReference>
<protein>
    <recommendedName>
        <fullName evidence="5 7">Adenylate kinase</fullName>
        <shortName evidence="5">AK</shortName>
        <ecNumber evidence="5 7">2.7.4.3</ecNumber>
    </recommendedName>
    <alternativeName>
        <fullName evidence="5">ATP-AMP transphosphorylase</fullName>
    </alternativeName>
    <alternativeName>
        <fullName evidence="5">ATP:AMP phosphotransferase</fullName>
    </alternativeName>
    <alternativeName>
        <fullName evidence="5">Adenylate monophosphate kinase</fullName>
    </alternativeName>
</protein>
<feature type="binding site" evidence="5">
    <location>
        <position position="160"/>
    </location>
    <ligand>
        <name>AMP</name>
        <dbReference type="ChEBI" id="CHEBI:456215"/>
    </ligand>
</feature>
<feature type="region of interest" description="NMP" evidence="5">
    <location>
        <begin position="31"/>
        <end position="60"/>
    </location>
</feature>
<gene>
    <name evidence="5" type="primary">adk</name>
    <name evidence="9" type="ORF">J0H12_07115</name>
</gene>
<dbReference type="GO" id="GO:0005737">
    <property type="term" value="C:cytoplasm"/>
    <property type="evidence" value="ECO:0007669"/>
    <property type="project" value="UniProtKB-SubCell"/>
</dbReference>
<dbReference type="InterPro" id="IPR000850">
    <property type="entry name" value="Adenylat/UMP-CMP_kin"/>
</dbReference>
<keyword evidence="5" id="KW-0963">Cytoplasm</keyword>
<dbReference type="GO" id="GO:0044209">
    <property type="term" value="P:AMP salvage"/>
    <property type="evidence" value="ECO:0007669"/>
    <property type="project" value="UniProtKB-UniRule"/>
</dbReference>
<dbReference type="AlphaFoldDB" id="A0A8J7PK20"/>
<proteinExistence type="inferred from homology"/>
<dbReference type="CDD" id="cd01428">
    <property type="entry name" value="ADK"/>
    <property type="match status" value="1"/>
</dbReference>
<comment type="caution">
    <text evidence="9">The sequence shown here is derived from an EMBL/GenBank/DDBJ whole genome shotgun (WGS) entry which is preliminary data.</text>
</comment>
<evidence type="ECO:0000256" key="7">
    <source>
        <dbReference type="RuleBase" id="RU003331"/>
    </source>
</evidence>
<feature type="binding site" evidence="5">
    <location>
        <begin position="135"/>
        <end position="136"/>
    </location>
    <ligand>
        <name>ATP</name>
        <dbReference type="ChEBI" id="CHEBI:30616"/>
    </ligand>
</feature>
<evidence type="ECO:0000256" key="5">
    <source>
        <dbReference type="HAMAP-Rule" id="MF_00235"/>
    </source>
</evidence>
<keyword evidence="1 5" id="KW-0808">Transferase</keyword>
<comment type="subcellular location">
    <subcellularLocation>
        <location evidence="5 7">Cytoplasm</location>
    </subcellularLocation>
</comment>
<evidence type="ECO:0000313" key="9">
    <source>
        <dbReference type="EMBL" id="MBN9413670.1"/>
    </source>
</evidence>
<reference evidence="9" key="1">
    <citation type="submission" date="2021-02" db="EMBL/GenBank/DDBJ databases">
        <title>Thiocyanate and organic carbon inputs drive convergent selection for specific autotrophic Afipia and Thiobacillus strains within complex microbiomes.</title>
        <authorList>
            <person name="Huddy R.J."/>
            <person name="Sachdeva R."/>
            <person name="Kadzinga F."/>
            <person name="Kantor R.S."/>
            <person name="Harrison S.T.L."/>
            <person name="Banfield J.F."/>
        </authorList>
    </citation>
    <scope>NUCLEOTIDE SEQUENCE</scope>
    <source>
        <strain evidence="9">SCN18_10_11_15_R4_P_38_20</strain>
    </source>
</reference>
<sequence length="224" mass="24991">MINIIILGPPGAGKGTQARLIQEKFGYVQISTGDLIRHEIASGSEMGQYLQPIVNAGGYPDDKVILDILENKLKTVKTGVILDGLPRTENQANALYEMLKHNHQQVDLVIELKVDKDILAKRIAGRFSCTNCGTIYNDYFSPLASEGKCDHCQETEFSRRKDDALEVVQKRLAIYDEKTQPLLSYYAKNGQLSQVDGMQSVDDVASQIEVLITQYLKKPQECVN</sequence>
<feature type="binding site" evidence="5">
    <location>
        <position position="126"/>
    </location>
    <ligand>
        <name>ATP</name>
        <dbReference type="ChEBI" id="CHEBI:30616"/>
    </ligand>
</feature>
<feature type="binding site" evidence="5">
    <location>
        <position position="37"/>
    </location>
    <ligand>
        <name>AMP</name>
        <dbReference type="ChEBI" id="CHEBI:456215"/>
    </ligand>
</feature>
<keyword evidence="3 5" id="KW-0547">Nucleotide-binding</keyword>
<keyword evidence="2 5" id="KW-0545">Nucleotide biosynthesis</keyword>
<dbReference type="NCBIfam" id="NF001381">
    <property type="entry name" value="PRK00279.1-3"/>
    <property type="match status" value="1"/>
</dbReference>
<keyword evidence="5 7" id="KW-0067">ATP-binding</keyword>
<keyword evidence="4 5" id="KW-0418">Kinase</keyword>
<evidence type="ECO:0000313" key="10">
    <source>
        <dbReference type="Proteomes" id="UP000664414"/>
    </source>
</evidence>
<comment type="catalytic activity">
    <reaction evidence="5 7">
        <text>AMP + ATP = 2 ADP</text>
        <dbReference type="Rhea" id="RHEA:12973"/>
        <dbReference type="ChEBI" id="CHEBI:30616"/>
        <dbReference type="ChEBI" id="CHEBI:456215"/>
        <dbReference type="ChEBI" id="CHEBI:456216"/>
        <dbReference type="EC" id="2.7.4.3"/>
    </reaction>
</comment>
<dbReference type="GO" id="GO:0008270">
    <property type="term" value="F:zinc ion binding"/>
    <property type="evidence" value="ECO:0007669"/>
    <property type="project" value="UniProtKB-UniRule"/>
</dbReference>
<dbReference type="NCBIfam" id="TIGR01351">
    <property type="entry name" value="adk"/>
    <property type="match status" value="1"/>
</dbReference>
<feature type="binding site" evidence="5">
    <location>
        <position position="199"/>
    </location>
    <ligand>
        <name>ATP</name>
        <dbReference type="ChEBI" id="CHEBI:30616"/>
    </ligand>
</feature>
<feature type="binding site" evidence="5">
    <location>
        <position position="132"/>
    </location>
    <ligand>
        <name>Zn(2+)</name>
        <dbReference type="ChEBI" id="CHEBI:29105"/>
        <note>structural</note>
    </ligand>
</feature>
<feature type="binding site" evidence="5">
    <location>
        <position position="91"/>
    </location>
    <ligand>
        <name>AMP</name>
        <dbReference type="ChEBI" id="CHEBI:456215"/>
    </ligand>
</feature>
<dbReference type="GO" id="GO:0004017">
    <property type="term" value="F:AMP kinase activity"/>
    <property type="evidence" value="ECO:0007669"/>
    <property type="project" value="UniProtKB-UniRule"/>
</dbReference>
<dbReference type="EMBL" id="JAFKGL010000032">
    <property type="protein sequence ID" value="MBN9413670.1"/>
    <property type="molecule type" value="Genomic_DNA"/>
</dbReference>
<evidence type="ECO:0000256" key="4">
    <source>
        <dbReference type="ARBA" id="ARBA00022777"/>
    </source>
</evidence>
<dbReference type="Proteomes" id="UP000664414">
    <property type="component" value="Unassembled WGS sequence"/>
</dbReference>
<comment type="caution">
    <text evidence="5">Lacks conserved residue(s) required for the propagation of feature annotation.</text>
</comment>
<dbReference type="FunFam" id="3.40.50.300:FF:000106">
    <property type="entry name" value="Adenylate kinase mitochondrial"/>
    <property type="match status" value="1"/>
</dbReference>
<dbReference type="Gene3D" id="3.40.50.300">
    <property type="entry name" value="P-loop containing nucleotide triphosphate hydrolases"/>
    <property type="match status" value="1"/>
</dbReference>
<comment type="subunit">
    <text evidence="5 7">Monomer.</text>
</comment>
<dbReference type="EC" id="2.7.4.3" evidence="5 7"/>
<comment type="pathway">
    <text evidence="5">Purine metabolism; AMP biosynthesis via salvage pathway; AMP from ADP: step 1/1.</text>
</comment>
<comment type="similarity">
    <text evidence="5 6">Belongs to the adenylate kinase family.</text>
</comment>
<dbReference type="PRINTS" id="PR00094">
    <property type="entry name" value="ADENYLTKNASE"/>
</dbReference>
<dbReference type="InterPro" id="IPR027417">
    <property type="entry name" value="P-loop_NTPase"/>
</dbReference>
<feature type="binding site" evidence="5">
    <location>
        <position position="32"/>
    </location>
    <ligand>
        <name>AMP</name>
        <dbReference type="ChEBI" id="CHEBI:456215"/>
    </ligand>
</feature>
<dbReference type="SUPFAM" id="SSF57774">
    <property type="entry name" value="Microbial and mitochondrial ADK, insert 'zinc finger' domain"/>
    <property type="match status" value="1"/>
</dbReference>
<evidence type="ECO:0000256" key="1">
    <source>
        <dbReference type="ARBA" id="ARBA00022679"/>
    </source>
</evidence>
<comment type="function">
    <text evidence="5">Catalyzes the reversible transfer of the terminal phosphate group between ATP and AMP. Plays an important role in cellular energy homeostasis and in adenine nucleotide metabolism.</text>
</comment>
<feature type="binding site" evidence="5">
    <location>
        <position position="149"/>
    </location>
    <ligand>
        <name>Zn(2+)</name>
        <dbReference type="ChEBI" id="CHEBI:29105"/>
        <note>structural</note>
    </ligand>
</feature>
<dbReference type="UniPathway" id="UPA00588">
    <property type="reaction ID" value="UER00649"/>
</dbReference>